<feature type="chain" id="PRO_5026342586" evidence="1">
    <location>
        <begin position="25"/>
        <end position="316"/>
    </location>
</feature>
<protein>
    <submittedName>
        <fullName evidence="2">Uncharacterized protein</fullName>
    </submittedName>
</protein>
<proteinExistence type="predicted"/>
<evidence type="ECO:0000313" key="2">
    <source>
        <dbReference type="EMBL" id="MVO08660.1"/>
    </source>
</evidence>
<evidence type="ECO:0000313" key="3">
    <source>
        <dbReference type="Proteomes" id="UP000431264"/>
    </source>
</evidence>
<dbReference type="OrthoDB" id="873551at2"/>
<name>A0A6I4IGE6_9FLAO</name>
<feature type="signal peptide" evidence="1">
    <location>
        <begin position="1"/>
        <end position="24"/>
    </location>
</feature>
<sequence>MKKLFLNKLHLVLALVVFSLVSCEKENDDITLDQEQATATVETLKAVLVAPTTQELPKAVGDQLNESKANLALYANSGIEIAEVKVLGTISSDATLNLSKEVVSGSESVIASGDLTQPNSITTGKLKNVYAGNELAEVQKNIQEVVTNEVKVNDQVLEITWNIQNQKVKTLCFYNNDGIVWDNVIGGLIISADVTIDDSESFDTQSRLASRWRSLTWTANWLWGSKRGEMGAKITIYYSGSTVSSTDRSDWAYISLGKAKSESKTTKNSGSYGKIQYALGLCTPVGSLSFNSSNFTVSFSGLGSNVVANGTITLYP</sequence>
<dbReference type="RefSeq" id="WP_140997056.1">
    <property type="nucleotide sequence ID" value="NZ_VDCZ01000003.1"/>
</dbReference>
<keyword evidence="3" id="KW-1185">Reference proteome</keyword>
<dbReference type="Proteomes" id="UP000431264">
    <property type="component" value="Unassembled WGS sequence"/>
</dbReference>
<comment type="caution">
    <text evidence="2">The sequence shown here is derived from an EMBL/GenBank/DDBJ whole genome shotgun (WGS) entry which is preliminary data.</text>
</comment>
<dbReference type="PROSITE" id="PS51257">
    <property type="entry name" value="PROKAR_LIPOPROTEIN"/>
    <property type="match status" value="1"/>
</dbReference>
<gene>
    <name evidence="2" type="ORF">GOQ30_05720</name>
</gene>
<dbReference type="AlphaFoldDB" id="A0A6I4IGE6"/>
<dbReference type="EMBL" id="WQLW01000003">
    <property type="protein sequence ID" value="MVO08660.1"/>
    <property type="molecule type" value="Genomic_DNA"/>
</dbReference>
<organism evidence="2 3">
    <name type="scientific">Flavobacterium profundi</name>
    <dbReference type="NCBI Taxonomy" id="1774945"/>
    <lineage>
        <taxon>Bacteria</taxon>
        <taxon>Pseudomonadati</taxon>
        <taxon>Bacteroidota</taxon>
        <taxon>Flavobacteriia</taxon>
        <taxon>Flavobacteriales</taxon>
        <taxon>Flavobacteriaceae</taxon>
        <taxon>Flavobacterium</taxon>
    </lineage>
</organism>
<reference evidence="3" key="1">
    <citation type="submission" date="2019-05" db="EMBL/GenBank/DDBJ databases">
        <title>Flavobacterium profundi sp. nov., isolated from a deep-sea seamount.</title>
        <authorList>
            <person name="Zhang D.-C."/>
        </authorList>
    </citation>
    <scope>NUCLEOTIDE SEQUENCE [LARGE SCALE GENOMIC DNA]</scope>
    <source>
        <strain evidence="3">TP390</strain>
    </source>
</reference>
<accession>A0A6I4IGE6</accession>
<evidence type="ECO:0000256" key="1">
    <source>
        <dbReference type="SAM" id="SignalP"/>
    </source>
</evidence>
<keyword evidence="1" id="KW-0732">Signal</keyword>